<comment type="subcellular location">
    <subcellularLocation>
        <location evidence="1">Cell membrane</location>
        <topology evidence="1">Multi-pass membrane protein</topology>
    </subcellularLocation>
</comment>
<gene>
    <name evidence="9" type="ORF">FAM18157_00277</name>
</gene>
<evidence type="ECO:0000256" key="7">
    <source>
        <dbReference type="SAM" id="Phobius"/>
    </source>
</evidence>
<dbReference type="Gene3D" id="1.20.1250.20">
    <property type="entry name" value="MFS general substrate transporter like domains"/>
    <property type="match status" value="1"/>
</dbReference>
<comment type="similarity">
    <text evidence="2">Belongs to the major facilitator superfamily. Sugar transporter (TC 2.A.1.1) family.</text>
</comment>
<protein>
    <submittedName>
        <fullName evidence="9">Major myo-inositol transporter IolT</fullName>
    </submittedName>
</protein>
<dbReference type="Pfam" id="PF00083">
    <property type="entry name" value="Sugar_tr"/>
    <property type="match status" value="1"/>
</dbReference>
<comment type="caution">
    <text evidence="9">The sequence shown here is derived from an EMBL/GenBank/DDBJ whole genome shotgun (WGS) entry which is preliminary data.</text>
</comment>
<feature type="transmembrane region" description="Helical" evidence="7">
    <location>
        <begin position="37"/>
        <end position="60"/>
    </location>
</feature>
<dbReference type="PANTHER" id="PTHR48023">
    <property type="entry name" value="D-XYLOSE-PROTON SYMPORTER-LIKE 2"/>
    <property type="match status" value="1"/>
</dbReference>
<sequence length="111" mass="11593">MRKELEAVANKADVALAAQKEAAMLSEKLPKSARKRLRIISVIATFGGMLFGYDTGVINGALPFMTRASELNMSPGMEGFVASSLTLGAAFGAVLTSQSLIEKGAIKSSLA</sequence>
<dbReference type="InterPro" id="IPR050820">
    <property type="entry name" value="MFS_Sugar_Transporter"/>
</dbReference>
<dbReference type="SUPFAM" id="SSF103473">
    <property type="entry name" value="MFS general substrate transporter"/>
    <property type="match status" value="1"/>
</dbReference>
<dbReference type="InterPro" id="IPR036259">
    <property type="entry name" value="MFS_trans_sf"/>
</dbReference>
<keyword evidence="4 7" id="KW-0812">Transmembrane</keyword>
<dbReference type="GO" id="GO:1904659">
    <property type="term" value="P:D-glucose transmembrane transport"/>
    <property type="evidence" value="ECO:0007669"/>
    <property type="project" value="TreeGrafter"/>
</dbReference>
<evidence type="ECO:0000259" key="8">
    <source>
        <dbReference type="PROSITE" id="PS50850"/>
    </source>
</evidence>
<keyword evidence="3" id="KW-0813">Transport</keyword>
<dbReference type="PROSITE" id="PS50850">
    <property type="entry name" value="MFS"/>
    <property type="match status" value="1"/>
</dbReference>
<evidence type="ECO:0000313" key="10">
    <source>
        <dbReference type="Proteomes" id="UP000284716"/>
    </source>
</evidence>
<evidence type="ECO:0000256" key="1">
    <source>
        <dbReference type="ARBA" id="ARBA00004651"/>
    </source>
</evidence>
<evidence type="ECO:0000256" key="4">
    <source>
        <dbReference type="ARBA" id="ARBA00022692"/>
    </source>
</evidence>
<dbReference type="GO" id="GO:0022857">
    <property type="term" value="F:transmembrane transporter activity"/>
    <property type="evidence" value="ECO:0007669"/>
    <property type="project" value="InterPro"/>
</dbReference>
<evidence type="ECO:0000256" key="5">
    <source>
        <dbReference type="ARBA" id="ARBA00022989"/>
    </source>
</evidence>
<dbReference type="GO" id="GO:0005886">
    <property type="term" value="C:plasma membrane"/>
    <property type="evidence" value="ECO:0007669"/>
    <property type="project" value="UniProtKB-SubCell"/>
</dbReference>
<feature type="transmembrane region" description="Helical" evidence="7">
    <location>
        <begin position="80"/>
        <end position="101"/>
    </location>
</feature>
<organism evidence="9 10">
    <name type="scientific">Lacticaseibacillus paracasei</name>
    <name type="common">Lactobacillus paracasei</name>
    <dbReference type="NCBI Taxonomy" id="1597"/>
    <lineage>
        <taxon>Bacteria</taxon>
        <taxon>Bacillati</taxon>
        <taxon>Bacillota</taxon>
        <taxon>Bacilli</taxon>
        <taxon>Lactobacillales</taxon>
        <taxon>Lactobacillaceae</taxon>
        <taxon>Lacticaseibacillus</taxon>
    </lineage>
</organism>
<name>A0A422M839_LACPA</name>
<keyword evidence="6 7" id="KW-0472">Membrane</keyword>
<feature type="domain" description="Major facilitator superfamily (MFS) profile" evidence="8">
    <location>
        <begin position="40"/>
        <end position="111"/>
    </location>
</feature>
<dbReference type="InterPro" id="IPR005828">
    <property type="entry name" value="MFS_sugar_transport-like"/>
</dbReference>
<dbReference type="InterPro" id="IPR020846">
    <property type="entry name" value="MFS_dom"/>
</dbReference>
<keyword evidence="5 7" id="KW-1133">Transmembrane helix</keyword>
<evidence type="ECO:0000256" key="2">
    <source>
        <dbReference type="ARBA" id="ARBA00010992"/>
    </source>
</evidence>
<evidence type="ECO:0000256" key="3">
    <source>
        <dbReference type="ARBA" id="ARBA00022448"/>
    </source>
</evidence>
<dbReference type="AlphaFoldDB" id="A0A422M839"/>
<reference evidence="9 10" key="1">
    <citation type="journal article" date="2018" name="Front. Microbiol.">
        <title>Conversion of Methionine to Cysteine in Lactobacillus paracasei Depends on the Highly Mobile cysK-ctl-cysE Gene Cluster.</title>
        <authorList>
            <person name="Wuthrich D."/>
            <person name="Irmler S."/>
            <person name="Berthoud H."/>
            <person name="Guggenbuhl B."/>
            <person name="Eugster E."/>
            <person name="Bruggmann R."/>
        </authorList>
    </citation>
    <scope>NUCLEOTIDE SEQUENCE [LARGE SCALE GENOMIC DNA]</scope>
    <source>
        <strain evidence="9 10">FAM18157</strain>
    </source>
</reference>
<evidence type="ECO:0000256" key="6">
    <source>
        <dbReference type="ARBA" id="ARBA00023136"/>
    </source>
</evidence>
<evidence type="ECO:0000313" key="9">
    <source>
        <dbReference type="EMBL" id="RND84071.1"/>
    </source>
</evidence>
<dbReference type="PANTHER" id="PTHR48023:SF4">
    <property type="entry name" value="D-XYLOSE-PROTON SYMPORTER-LIKE 2"/>
    <property type="match status" value="1"/>
</dbReference>
<dbReference type="EMBL" id="LKFS01000022">
    <property type="protein sequence ID" value="RND84071.1"/>
    <property type="molecule type" value="Genomic_DNA"/>
</dbReference>
<dbReference type="Proteomes" id="UP000284716">
    <property type="component" value="Unassembled WGS sequence"/>
</dbReference>
<accession>A0A422M839</accession>
<proteinExistence type="inferred from homology"/>